<dbReference type="EMBL" id="JH816397">
    <property type="protein sequence ID" value="EKC40296.1"/>
    <property type="molecule type" value="Genomic_DNA"/>
</dbReference>
<sequence length="126" mass="15282">MIEQGSSPKEIWQSRYEEVNKINQDFSRKIDMKSERRKEQMSPDMNAAVEQTTLIFGKGYVQEMQGRWEKFQETGKPASEFWTQEKASFESNRHWWRRGHHTHHRDRCCTGRKDKEESAMFREFDF</sequence>
<dbReference type="EnsemblMetazoa" id="G24587.1">
    <property type="protein sequence ID" value="G24587.1:cds"/>
    <property type="gene ID" value="G24587"/>
</dbReference>
<dbReference type="AlphaFoldDB" id="K1RZ40"/>
<evidence type="ECO:0000256" key="1">
    <source>
        <dbReference type="SAM" id="MobiDB-lite"/>
    </source>
</evidence>
<dbReference type="EnsemblMetazoa" id="G24587.2">
    <property type="protein sequence ID" value="G24587.2:cds"/>
    <property type="gene ID" value="G24587"/>
</dbReference>
<feature type="compositionally biased region" description="Basic and acidic residues" evidence="1">
    <location>
        <begin position="27"/>
        <end position="41"/>
    </location>
</feature>
<keyword evidence="4" id="KW-1185">Reference proteome</keyword>
<evidence type="ECO:0000313" key="2">
    <source>
        <dbReference type="EMBL" id="EKC40296.1"/>
    </source>
</evidence>
<dbReference type="Proteomes" id="UP000005408">
    <property type="component" value="Unassembled WGS sequence"/>
</dbReference>
<dbReference type="EnsemblMetazoa" id="G24587.3">
    <property type="protein sequence ID" value="G24587.3:cds"/>
    <property type="gene ID" value="G24587"/>
</dbReference>
<evidence type="ECO:0000313" key="4">
    <source>
        <dbReference type="Proteomes" id="UP000005408"/>
    </source>
</evidence>
<reference evidence="3" key="2">
    <citation type="submission" date="2022-08" db="UniProtKB">
        <authorList>
            <consortium name="EnsemblMetazoa"/>
        </authorList>
    </citation>
    <scope>IDENTIFICATION</scope>
    <source>
        <strain evidence="3">05x7-T-G4-1.051#20</strain>
    </source>
</reference>
<protein>
    <submittedName>
        <fullName evidence="2 3">Uncharacterized protein</fullName>
    </submittedName>
</protein>
<evidence type="ECO:0000313" key="3">
    <source>
        <dbReference type="EnsemblMetazoa" id="G24587.1:cds"/>
    </source>
</evidence>
<dbReference type="HOGENOM" id="CLU_1983711_0_0_1"/>
<feature type="region of interest" description="Disordered" evidence="1">
    <location>
        <begin position="27"/>
        <end position="47"/>
    </location>
</feature>
<reference evidence="2" key="1">
    <citation type="journal article" date="2012" name="Nature">
        <title>The oyster genome reveals stress adaptation and complexity of shell formation.</title>
        <authorList>
            <person name="Zhang G."/>
            <person name="Fang X."/>
            <person name="Guo X."/>
            <person name="Li L."/>
            <person name="Luo R."/>
            <person name="Xu F."/>
            <person name="Yang P."/>
            <person name="Zhang L."/>
            <person name="Wang X."/>
            <person name="Qi H."/>
            <person name="Xiong Z."/>
            <person name="Que H."/>
            <person name="Xie Y."/>
            <person name="Holland P.W."/>
            <person name="Paps J."/>
            <person name="Zhu Y."/>
            <person name="Wu F."/>
            <person name="Chen Y."/>
            <person name="Wang J."/>
            <person name="Peng C."/>
            <person name="Meng J."/>
            <person name="Yang L."/>
            <person name="Liu J."/>
            <person name="Wen B."/>
            <person name="Zhang N."/>
            <person name="Huang Z."/>
            <person name="Zhu Q."/>
            <person name="Feng Y."/>
            <person name="Mount A."/>
            <person name="Hedgecock D."/>
            <person name="Xu Z."/>
            <person name="Liu Y."/>
            <person name="Domazet-Loso T."/>
            <person name="Du Y."/>
            <person name="Sun X."/>
            <person name="Zhang S."/>
            <person name="Liu B."/>
            <person name="Cheng P."/>
            <person name="Jiang X."/>
            <person name="Li J."/>
            <person name="Fan D."/>
            <person name="Wang W."/>
            <person name="Fu W."/>
            <person name="Wang T."/>
            <person name="Wang B."/>
            <person name="Zhang J."/>
            <person name="Peng Z."/>
            <person name="Li Y."/>
            <person name="Li N."/>
            <person name="Wang J."/>
            <person name="Chen M."/>
            <person name="He Y."/>
            <person name="Tan F."/>
            <person name="Song X."/>
            <person name="Zheng Q."/>
            <person name="Huang R."/>
            <person name="Yang H."/>
            <person name="Du X."/>
            <person name="Chen L."/>
            <person name="Yang M."/>
            <person name="Gaffney P.M."/>
            <person name="Wang S."/>
            <person name="Luo L."/>
            <person name="She Z."/>
            <person name="Ming Y."/>
            <person name="Huang W."/>
            <person name="Zhang S."/>
            <person name="Huang B."/>
            <person name="Zhang Y."/>
            <person name="Qu T."/>
            <person name="Ni P."/>
            <person name="Miao G."/>
            <person name="Wang J."/>
            <person name="Wang Q."/>
            <person name="Steinberg C.E."/>
            <person name="Wang H."/>
            <person name="Li N."/>
            <person name="Qian L."/>
            <person name="Zhang G."/>
            <person name="Li Y."/>
            <person name="Yang H."/>
            <person name="Liu X."/>
            <person name="Wang J."/>
            <person name="Yin Y."/>
            <person name="Wang J."/>
        </authorList>
    </citation>
    <scope>NUCLEOTIDE SEQUENCE [LARGE SCALE GENOMIC DNA]</scope>
    <source>
        <strain evidence="2">05x7-T-G4-1.051#20</strain>
    </source>
</reference>
<name>K1RZ40_MAGGI</name>
<accession>K1RZ40</accession>
<proteinExistence type="predicted"/>
<gene>
    <name evidence="2" type="ORF">CGI_10023731</name>
</gene>
<organism evidence="2">
    <name type="scientific">Magallana gigas</name>
    <name type="common">Pacific oyster</name>
    <name type="synonym">Crassostrea gigas</name>
    <dbReference type="NCBI Taxonomy" id="29159"/>
    <lineage>
        <taxon>Eukaryota</taxon>
        <taxon>Metazoa</taxon>
        <taxon>Spiralia</taxon>
        <taxon>Lophotrochozoa</taxon>
        <taxon>Mollusca</taxon>
        <taxon>Bivalvia</taxon>
        <taxon>Autobranchia</taxon>
        <taxon>Pteriomorphia</taxon>
        <taxon>Ostreida</taxon>
        <taxon>Ostreoidea</taxon>
        <taxon>Ostreidae</taxon>
        <taxon>Magallana</taxon>
    </lineage>
</organism>